<evidence type="ECO:0000313" key="2">
    <source>
        <dbReference type="EMBL" id="KAA9380497.1"/>
    </source>
</evidence>
<gene>
    <name evidence="2" type="ORF">F5972_04940</name>
</gene>
<feature type="signal peptide" evidence="1">
    <location>
        <begin position="1"/>
        <end position="29"/>
    </location>
</feature>
<keyword evidence="3" id="KW-1185">Reference proteome</keyword>
<feature type="chain" id="PRO_5023863059" description="Secreted protein" evidence="1">
    <location>
        <begin position="30"/>
        <end position="126"/>
    </location>
</feature>
<proteinExistence type="predicted"/>
<evidence type="ECO:0000256" key="1">
    <source>
        <dbReference type="SAM" id="SignalP"/>
    </source>
</evidence>
<name>A0A5J5K8Y4_9ACTN</name>
<evidence type="ECO:0000313" key="3">
    <source>
        <dbReference type="Proteomes" id="UP000327011"/>
    </source>
</evidence>
<accession>A0A5J5K8Y4</accession>
<protein>
    <recommendedName>
        <fullName evidence="4">Secreted protein</fullName>
    </recommendedName>
</protein>
<dbReference type="EMBL" id="VYTZ01000002">
    <property type="protein sequence ID" value="KAA9380497.1"/>
    <property type="molecule type" value="Genomic_DNA"/>
</dbReference>
<evidence type="ECO:0008006" key="4">
    <source>
        <dbReference type="Google" id="ProtNLM"/>
    </source>
</evidence>
<comment type="caution">
    <text evidence="2">The sequence shown here is derived from an EMBL/GenBank/DDBJ whole genome shotgun (WGS) entry which is preliminary data.</text>
</comment>
<organism evidence="2 3">
    <name type="scientific">Microbispora cellulosiformans</name>
    <dbReference type="NCBI Taxonomy" id="2614688"/>
    <lineage>
        <taxon>Bacteria</taxon>
        <taxon>Bacillati</taxon>
        <taxon>Actinomycetota</taxon>
        <taxon>Actinomycetes</taxon>
        <taxon>Streptosporangiales</taxon>
        <taxon>Streptosporangiaceae</taxon>
        <taxon>Microbispora</taxon>
    </lineage>
</organism>
<sequence>MRRSAASVLATGALLFSGLAALAPTAAQAATCDVQIGKTYKSGSSIVGYGSLSDCPSASTATLIIQRWTGWYWKDYATATAHQGYDTYVYQNCSGTGTQTWRTLITGTTIGGSYRTKASNELRVSC</sequence>
<dbReference type="AlphaFoldDB" id="A0A5J5K8Y4"/>
<reference evidence="2 3" key="1">
    <citation type="submission" date="2019-09" db="EMBL/GenBank/DDBJ databases">
        <title>Screening of Novel Bioactive Compounds from Soil-Associated.</title>
        <authorList>
            <person name="Gong X."/>
        </authorList>
    </citation>
    <scope>NUCLEOTIDE SEQUENCE [LARGE SCALE GENOMIC DNA]</scope>
    <source>
        <strain evidence="2 3">Gxj-6</strain>
    </source>
</reference>
<dbReference type="Proteomes" id="UP000327011">
    <property type="component" value="Unassembled WGS sequence"/>
</dbReference>
<keyword evidence="1" id="KW-0732">Signal</keyword>
<dbReference type="RefSeq" id="WP_150931550.1">
    <property type="nucleotide sequence ID" value="NZ_VYTZ01000002.1"/>
</dbReference>